<dbReference type="InterPro" id="IPR050417">
    <property type="entry name" value="Sugar_Epim/Isomerase"/>
</dbReference>
<dbReference type="EMBL" id="FQUR01000006">
    <property type="protein sequence ID" value="SHE33446.1"/>
    <property type="molecule type" value="Genomic_DNA"/>
</dbReference>
<dbReference type="RefSeq" id="WP_072966679.1">
    <property type="nucleotide sequence ID" value="NZ_FQUR01000006.1"/>
</dbReference>
<keyword evidence="1" id="KW-0413">Isomerase</keyword>
<dbReference type="NCBIfam" id="NF009688">
    <property type="entry name" value="PRK13209.1"/>
    <property type="match status" value="1"/>
</dbReference>
<dbReference type="GO" id="GO:0016861">
    <property type="term" value="F:intramolecular oxidoreductase activity, interconverting aldoses and ketoses"/>
    <property type="evidence" value="ECO:0007669"/>
    <property type="project" value="InterPro"/>
</dbReference>
<evidence type="ECO:0000259" key="3">
    <source>
        <dbReference type="Pfam" id="PF01261"/>
    </source>
</evidence>
<dbReference type="NCBIfam" id="TIGR00542">
    <property type="entry name" value="hxl6Piso_put"/>
    <property type="match status" value="1"/>
</dbReference>
<protein>
    <recommendedName>
        <fullName evidence="2">L-ribulose-5-phosphate 3-epimerase</fullName>
    </recommendedName>
</protein>
<dbReference type="Pfam" id="PF01261">
    <property type="entry name" value="AP_endonuc_2"/>
    <property type="match status" value="1"/>
</dbReference>
<sequence>MFDLTKIPIGIYEKAISNDLSFYEKLVIAKRAGFDFVEISIDENDERIKRLYMNEKELKEFKNIIEEAGIPILSMCLSVHRRYSLGSTDYNIRNKALDIMKRAIIFSNLLGIRTIQIAGYDVYYEKSTEYTKNMFKQNLLQAIEWASKAQVMLAIETMDYELVNSVNKALEYVNYYNSPWFKIYPDIGNLTAWGFNVENEIEAGMGNIVAIHLKDTLPGQYRRVPFGNGVVDFVRCFKKLNEIGFNGPYLIEMWSSDKDLEISYNTIYNARLWIVDKMRKAGFKLE</sequence>
<name>A0A1M4SMN0_9THEO</name>
<keyword evidence="5" id="KW-1185">Reference proteome</keyword>
<dbReference type="AlphaFoldDB" id="A0A1M4SMN0"/>
<dbReference type="Proteomes" id="UP000184127">
    <property type="component" value="Unassembled WGS sequence"/>
</dbReference>
<dbReference type="PANTHER" id="PTHR43489">
    <property type="entry name" value="ISOMERASE"/>
    <property type="match status" value="1"/>
</dbReference>
<organism evidence="4 5">
    <name type="scientific">Thermoanaerobacter uzonensis DSM 18761</name>
    <dbReference type="NCBI Taxonomy" id="1123369"/>
    <lineage>
        <taxon>Bacteria</taxon>
        <taxon>Bacillati</taxon>
        <taxon>Bacillota</taxon>
        <taxon>Clostridia</taxon>
        <taxon>Thermoanaerobacterales</taxon>
        <taxon>Thermoanaerobacteraceae</taxon>
        <taxon>Thermoanaerobacter</taxon>
    </lineage>
</organism>
<dbReference type="GO" id="GO:0019852">
    <property type="term" value="P:L-ascorbic acid metabolic process"/>
    <property type="evidence" value="ECO:0007669"/>
    <property type="project" value="TreeGrafter"/>
</dbReference>
<reference evidence="5" key="1">
    <citation type="submission" date="2016-11" db="EMBL/GenBank/DDBJ databases">
        <authorList>
            <person name="Varghese N."/>
            <person name="Submissions S."/>
        </authorList>
    </citation>
    <scope>NUCLEOTIDE SEQUENCE [LARGE SCALE GENOMIC DNA]</scope>
    <source>
        <strain evidence="5">DSM 18761</strain>
    </source>
</reference>
<dbReference type="Gene3D" id="3.20.20.150">
    <property type="entry name" value="Divalent-metal-dependent TIM barrel enzymes"/>
    <property type="match status" value="1"/>
</dbReference>
<dbReference type="InterPro" id="IPR036237">
    <property type="entry name" value="Xyl_isomerase-like_sf"/>
</dbReference>
<feature type="domain" description="Xylose isomerase-like TIM barrel" evidence="3">
    <location>
        <begin position="28"/>
        <end position="257"/>
    </location>
</feature>
<dbReference type="SUPFAM" id="SSF51658">
    <property type="entry name" value="Xylose isomerase-like"/>
    <property type="match status" value="1"/>
</dbReference>
<dbReference type="InterPro" id="IPR013022">
    <property type="entry name" value="Xyl_isomerase-like_TIM-brl"/>
</dbReference>
<proteinExistence type="predicted"/>
<gene>
    <name evidence="4" type="ORF">SAMN02745195_00201</name>
</gene>
<accession>A0A1M4SMN0</accession>
<dbReference type="PANTHER" id="PTHR43489:SF8">
    <property type="entry name" value="L-RIBULOSE-5-PHOSPHATE 3-EPIMERASE ULAE"/>
    <property type="match status" value="1"/>
</dbReference>
<evidence type="ECO:0000256" key="1">
    <source>
        <dbReference type="ARBA" id="ARBA00023235"/>
    </source>
</evidence>
<evidence type="ECO:0000313" key="5">
    <source>
        <dbReference type="Proteomes" id="UP000184127"/>
    </source>
</evidence>
<dbReference type="NCBIfam" id="NF009689">
    <property type="entry name" value="PRK13210.1"/>
    <property type="match status" value="1"/>
</dbReference>
<dbReference type="InterPro" id="IPR004560">
    <property type="entry name" value="L-Ru-5P_3-Epase"/>
</dbReference>
<evidence type="ECO:0000313" key="4">
    <source>
        <dbReference type="EMBL" id="SHE33446.1"/>
    </source>
</evidence>
<dbReference type="GO" id="GO:0034015">
    <property type="term" value="F:L-ribulose-5-phosphate 3-epimerase activity"/>
    <property type="evidence" value="ECO:0007669"/>
    <property type="project" value="TreeGrafter"/>
</dbReference>
<evidence type="ECO:0000256" key="2">
    <source>
        <dbReference type="NCBIfam" id="TIGR00542"/>
    </source>
</evidence>